<dbReference type="Pfam" id="PF03050">
    <property type="entry name" value="DDE_Tnp_IS66"/>
    <property type="match status" value="1"/>
</dbReference>
<reference evidence="2 3" key="1">
    <citation type="submission" date="2006-02" db="EMBL/GenBank/DDBJ databases">
        <authorList>
            <person name="Moran M.A."/>
            <person name="Kjelleberg S."/>
            <person name="Egan S."/>
            <person name="Saunders N."/>
            <person name="Thomas T."/>
            <person name="Ferriera S."/>
            <person name="Johnson J."/>
            <person name="Kravitz S."/>
            <person name="Halpern A."/>
            <person name="Remington K."/>
            <person name="Beeson K."/>
            <person name="Tran B."/>
            <person name="Rogers Y.-H."/>
            <person name="Friedman R."/>
            <person name="Venter J.C."/>
        </authorList>
    </citation>
    <scope>NUCLEOTIDE SEQUENCE [LARGE SCALE GENOMIC DNA]</scope>
    <source>
        <strain evidence="2 3">D2</strain>
    </source>
</reference>
<accession>A4C4W7</accession>
<name>A4C4W7_9GAMM</name>
<evidence type="ECO:0000313" key="3">
    <source>
        <dbReference type="Proteomes" id="UP000006201"/>
    </source>
</evidence>
<evidence type="ECO:0000313" key="2">
    <source>
        <dbReference type="EMBL" id="EAR30599.1"/>
    </source>
</evidence>
<sequence>MNKVPKDSLTGIAMHYMLNLWKKLTVYCTCGELRICNILAENAIRPFGVGHKA</sequence>
<evidence type="ECO:0000259" key="1">
    <source>
        <dbReference type="Pfam" id="PF03050"/>
    </source>
</evidence>
<dbReference type="AlphaFoldDB" id="A4C4W7"/>
<comment type="caution">
    <text evidence="2">The sequence shown here is derived from an EMBL/GenBank/DDBJ whole genome shotgun (WGS) entry which is preliminary data.</text>
</comment>
<dbReference type="Proteomes" id="UP000006201">
    <property type="component" value="Unassembled WGS sequence"/>
</dbReference>
<feature type="domain" description="Transposase IS66 central" evidence="1">
    <location>
        <begin position="3"/>
        <end position="52"/>
    </location>
</feature>
<dbReference type="InterPro" id="IPR004291">
    <property type="entry name" value="Transposase_IS66_central"/>
</dbReference>
<dbReference type="HOGENOM" id="CLU_3065287_0_0_6"/>
<dbReference type="EMBL" id="AAOH01000001">
    <property type="protein sequence ID" value="EAR30599.1"/>
    <property type="molecule type" value="Genomic_DNA"/>
</dbReference>
<proteinExistence type="predicted"/>
<organism evidence="2 3">
    <name type="scientific">Pseudoalteromonas tunicata D2</name>
    <dbReference type="NCBI Taxonomy" id="87626"/>
    <lineage>
        <taxon>Bacteria</taxon>
        <taxon>Pseudomonadati</taxon>
        <taxon>Pseudomonadota</taxon>
        <taxon>Gammaproteobacteria</taxon>
        <taxon>Alteromonadales</taxon>
        <taxon>Pseudoalteromonadaceae</taxon>
        <taxon>Pseudoalteromonas</taxon>
    </lineage>
</organism>
<gene>
    <name evidence="2" type="ORF">PTD2_03481</name>
</gene>
<protein>
    <recommendedName>
        <fullName evidence="1">Transposase IS66 central domain-containing protein</fullName>
    </recommendedName>
</protein>
<keyword evidence="3" id="KW-1185">Reference proteome</keyword>